<sequence>MGDISAAKKTKILVAHGKRIREISEDNITFAEEDANGLILPHNDTLVISLNVLDFYIKRVLVDPGSLADIIQWRVLEKVKLTGNIVSAIKLLAGFNLIRVMTRGEILLPTHAEGVTKTTLFEVIDGDIDMTGIPLKVVVHKLSLDPNFPPVRQKKRPISEVRNRFVKEEVTWLLNIGSIREIGKTIEVYIDDMLFKSLNAGDHLEHLQETFDILRKYNMKFNPEKCAFRVGFGKFLGFLVSQRGIKVNPDKIKAIEDIHDQLNKCEESTEVDQ</sequence>
<evidence type="ECO:0000313" key="2">
    <source>
        <dbReference type="RefSeq" id="XP_075101713.1"/>
    </source>
</evidence>
<evidence type="ECO:0000313" key="1">
    <source>
        <dbReference type="Proteomes" id="UP000790787"/>
    </source>
</evidence>
<proteinExistence type="predicted"/>
<organism evidence="1 2">
    <name type="scientific">Nicotiana tabacum</name>
    <name type="common">Common tobacco</name>
    <dbReference type="NCBI Taxonomy" id="4097"/>
    <lineage>
        <taxon>Eukaryota</taxon>
        <taxon>Viridiplantae</taxon>
        <taxon>Streptophyta</taxon>
        <taxon>Embryophyta</taxon>
        <taxon>Tracheophyta</taxon>
        <taxon>Spermatophyta</taxon>
        <taxon>Magnoliopsida</taxon>
        <taxon>eudicotyledons</taxon>
        <taxon>Gunneridae</taxon>
        <taxon>Pentapetalae</taxon>
        <taxon>asterids</taxon>
        <taxon>lamiids</taxon>
        <taxon>Solanales</taxon>
        <taxon>Solanaceae</taxon>
        <taxon>Nicotianoideae</taxon>
        <taxon>Nicotianeae</taxon>
        <taxon>Nicotiana</taxon>
    </lineage>
</organism>
<protein>
    <submittedName>
        <fullName evidence="2">Uncharacterized protein LOC142177145</fullName>
    </submittedName>
</protein>
<reference evidence="2" key="2">
    <citation type="submission" date="2025-08" db="UniProtKB">
        <authorList>
            <consortium name="RefSeq"/>
        </authorList>
    </citation>
    <scope>IDENTIFICATION</scope>
    <source>
        <tissue evidence="2">Leaf</tissue>
    </source>
</reference>
<dbReference type="Proteomes" id="UP000790787">
    <property type="component" value="Chromosome 23"/>
</dbReference>
<keyword evidence="1" id="KW-1185">Reference proteome</keyword>
<dbReference type="RefSeq" id="XP_075101713.1">
    <property type="nucleotide sequence ID" value="XM_075245612.1"/>
</dbReference>
<name>A0AC58TWW4_TOBAC</name>
<reference evidence="1" key="1">
    <citation type="journal article" date="2014" name="Nat. Commun.">
        <title>The tobacco genome sequence and its comparison with those of tomato and potato.</title>
        <authorList>
            <person name="Sierro N."/>
            <person name="Battey J.N."/>
            <person name="Ouadi S."/>
            <person name="Bakaher N."/>
            <person name="Bovet L."/>
            <person name="Willig A."/>
            <person name="Goepfert S."/>
            <person name="Peitsch M.C."/>
            <person name="Ivanov N.V."/>
        </authorList>
    </citation>
    <scope>NUCLEOTIDE SEQUENCE [LARGE SCALE GENOMIC DNA]</scope>
</reference>
<gene>
    <name evidence="2" type="primary">LOC142177145</name>
</gene>
<accession>A0AC58TWW4</accession>